<comment type="caution">
    <text evidence="1">The sequence shown here is derived from an EMBL/GenBank/DDBJ whole genome shotgun (WGS) entry which is preliminary data.</text>
</comment>
<gene>
    <name evidence="1" type="ORF">WICPIJ_002337</name>
</gene>
<protein>
    <submittedName>
        <fullName evidence="1">Uncharacterized protein</fullName>
    </submittedName>
</protein>
<name>A0A9P8Q9C9_WICPI</name>
<sequence length="113" mass="12367">MKAKGLNKRQKAHPQYGIPLLEVFKNNCGACLFTAKANKVREAATTSPQAEENADIKTIALMKCGMPLIPASFIAMTKGEDSAPPAEEVIDGWLEGMIRVRQKIVRIIKAETL</sequence>
<reference evidence="1" key="1">
    <citation type="journal article" date="2021" name="Open Biol.">
        <title>Shared evolutionary footprints suggest mitochondrial oxidative damage underlies multiple complex I losses in fungi.</title>
        <authorList>
            <person name="Schikora-Tamarit M.A."/>
            <person name="Marcet-Houben M."/>
            <person name="Nosek J."/>
            <person name="Gabaldon T."/>
        </authorList>
    </citation>
    <scope>NUCLEOTIDE SEQUENCE</scope>
    <source>
        <strain evidence="1">CBS2887</strain>
    </source>
</reference>
<dbReference type="Proteomes" id="UP000774326">
    <property type="component" value="Unassembled WGS sequence"/>
</dbReference>
<dbReference type="AlphaFoldDB" id="A0A9P8Q9C9"/>
<reference evidence="1" key="2">
    <citation type="submission" date="2021-01" db="EMBL/GenBank/DDBJ databases">
        <authorList>
            <person name="Schikora-Tamarit M.A."/>
        </authorList>
    </citation>
    <scope>NUCLEOTIDE SEQUENCE</scope>
    <source>
        <strain evidence="1">CBS2887</strain>
    </source>
</reference>
<proteinExistence type="predicted"/>
<evidence type="ECO:0000313" key="2">
    <source>
        <dbReference type="Proteomes" id="UP000774326"/>
    </source>
</evidence>
<evidence type="ECO:0000313" key="1">
    <source>
        <dbReference type="EMBL" id="KAH3686693.1"/>
    </source>
</evidence>
<dbReference type="OrthoDB" id="10541817at2759"/>
<dbReference type="EMBL" id="JAEUBG010001265">
    <property type="protein sequence ID" value="KAH3686693.1"/>
    <property type="molecule type" value="Genomic_DNA"/>
</dbReference>
<keyword evidence="2" id="KW-1185">Reference proteome</keyword>
<organism evidence="1 2">
    <name type="scientific">Wickerhamomyces pijperi</name>
    <name type="common">Yeast</name>
    <name type="synonym">Pichia pijperi</name>
    <dbReference type="NCBI Taxonomy" id="599730"/>
    <lineage>
        <taxon>Eukaryota</taxon>
        <taxon>Fungi</taxon>
        <taxon>Dikarya</taxon>
        <taxon>Ascomycota</taxon>
        <taxon>Saccharomycotina</taxon>
        <taxon>Saccharomycetes</taxon>
        <taxon>Phaffomycetales</taxon>
        <taxon>Wickerhamomycetaceae</taxon>
        <taxon>Wickerhamomyces</taxon>
    </lineage>
</organism>
<accession>A0A9P8Q9C9</accession>